<keyword evidence="2" id="KW-0963">Cytoplasm</keyword>
<protein>
    <recommendedName>
        <fullName evidence="10">Dynein regulatory complex subunit 2</fullName>
    </recommendedName>
    <alternativeName>
        <fullName evidence="11">Coiled-coil domain-containing protein 65</fullName>
    </alternativeName>
</protein>
<evidence type="ECO:0000256" key="6">
    <source>
        <dbReference type="ARBA" id="ARBA00023212"/>
    </source>
</evidence>
<evidence type="ECO:0000256" key="13">
    <source>
        <dbReference type="SAM" id="Coils"/>
    </source>
</evidence>
<evidence type="ECO:0000256" key="9">
    <source>
        <dbReference type="ARBA" id="ARBA00038424"/>
    </source>
</evidence>
<keyword evidence="7" id="KW-0966">Cell projection</keyword>
<keyword evidence="4 13" id="KW-0175">Coiled coil</keyword>
<dbReference type="PANTHER" id="PTHR21625:SF0">
    <property type="entry name" value="DYNEIN REGULATORY COMPLEX SUBUNIT 2"/>
    <property type="match status" value="1"/>
</dbReference>
<dbReference type="Pfam" id="PF14772">
    <property type="entry name" value="NYD-SP28"/>
    <property type="match status" value="1"/>
</dbReference>
<evidence type="ECO:0000256" key="3">
    <source>
        <dbReference type="ARBA" id="ARBA00022846"/>
    </source>
</evidence>
<comment type="similarity">
    <text evidence="9">Belongs to the DRC2 family.</text>
</comment>
<keyword evidence="5" id="KW-0969">Cilium</keyword>
<evidence type="ECO:0000313" key="15">
    <source>
        <dbReference type="EMBL" id="KAF1375253.1"/>
    </source>
</evidence>
<keyword evidence="3" id="KW-0282">Flagellum</keyword>
<keyword evidence="16" id="KW-1185">Reference proteome</keyword>
<dbReference type="AlphaFoldDB" id="A0A6A5EGZ1"/>
<evidence type="ECO:0000256" key="7">
    <source>
        <dbReference type="ARBA" id="ARBA00023273"/>
    </source>
</evidence>
<evidence type="ECO:0000256" key="1">
    <source>
        <dbReference type="ARBA" id="ARBA00004611"/>
    </source>
</evidence>
<gene>
    <name evidence="15" type="ORF">PFLUV_G00237660</name>
</gene>
<dbReference type="GO" id="GO:0060285">
    <property type="term" value="P:cilium-dependent cell motility"/>
    <property type="evidence" value="ECO:0007669"/>
    <property type="project" value="TreeGrafter"/>
</dbReference>
<keyword evidence="6" id="KW-0206">Cytoskeleton</keyword>
<dbReference type="EMBL" id="VHII01000020">
    <property type="protein sequence ID" value="KAF1375253.1"/>
    <property type="molecule type" value="Genomic_DNA"/>
</dbReference>
<dbReference type="OrthoDB" id="7760980at2759"/>
<evidence type="ECO:0000256" key="4">
    <source>
        <dbReference type="ARBA" id="ARBA00023054"/>
    </source>
</evidence>
<comment type="subcellular location">
    <subcellularLocation>
        <location evidence="1">Cytoplasm</location>
        <location evidence="1">Cytoskeleton</location>
        <location evidence="1">Flagellum axoneme</location>
    </subcellularLocation>
    <subcellularLocation>
        <location evidence="8">Cytoplasm</location>
        <location evidence="8">Cytoskeleton</location>
        <location evidence="8">Flagellum basal body</location>
    </subcellularLocation>
</comment>
<organism evidence="15 16">
    <name type="scientific">Perca fluviatilis</name>
    <name type="common">European perch</name>
    <dbReference type="NCBI Taxonomy" id="8168"/>
    <lineage>
        <taxon>Eukaryota</taxon>
        <taxon>Metazoa</taxon>
        <taxon>Chordata</taxon>
        <taxon>Craniata</taxon>
        <taxon>Vertebrata</taxon>
        <taxon>Euteleostomi</taxon>
        <taxon>Actinopterygii</taxon>
        <taxon>Neopterygii</taxon>
        <taxon>Teleostei</taxon>
        <taxon>Neoteleostei</taxon>
        <taxon>Acanthomorphata</taxon>
        <taxon>Eupercaria</taxon>
        <taxon>Perciformes</taxon>
        <taxon>Percoidei</taxon>
        <taxon>Percidae</taxon>
        <taxon>Percinae</taxon>
        <taxon>Perca</taxon>
    </lineage>
</organism>
<evidence type="ECO:0000256" key="10">
    <source>
        <dbReference type="ARBA" id="ARBA00040899"/>
    </source>
</evidence>
<evidence type="ECO:0000256" key="12">
    <source>
        <dbReference type="ARBA" id="ARBA00045865"/>
    </source>
</evidence>
<dbReference type="InterPro" id="IPR039505">
    <property type="entry name" value="DRC1/2_N"/>
</dbReference>
<dbReference type="GO" id="GO:0070286">
    <property type="term" value="P:axonemal dynein complex assembly"/>
    <property type="evidence" value="ECO:0007669"/>
    <property type="project" value="InterPro"/>
</dbReference>
<evidence type="ECO:0000256" key="5">
    <source>
        <dbReference type="ARBA" id="ARBA00023069"/>
    </source>
</evidence>
<dbReference type="GO" id="GO:0003352">
    <property type="term" value="P:regulation of cilium movement"/>
    <property type="evidence" value="ECO:0007669"/>
    <property type="project" value="TreeGrafter"/>
</dbReference>
<name>A0A6A5EGZ1_PERFL</name>
<feature type="coiled-coil region" evidence="13">
    <location>
        <begin position="86"/>
        <end position="142"/>
    </location>
</feature>
<evidence type="ECO:0000256" key="2">
    <source>
        <dbReference type="ARBA" id="ARBA00022490"/>
    </source>
</evidence>
<proteinExistence type="inferred from homology"/>
<accession>A0A6A5EGZ1</accession>
<evidence type="ECO:0000256" key="8">
    <source>
        <dbReference type="ARBA" id="ARBA00037841"/>
    </source>
</evidence>
<reference evidence="15 16" key="1">
    <citation type="submission" date="2019-06" db="EMBL/GenBank/DDBJ databases">
        <title>A chromosome-scale genome assembly of the European perch, Perca fluviatilis.</title>
        <authorList>
            <person name="Roques C."/>
            <person name="Zahm M."/>
            <person name="Cabau C."/>
            <person name="Klopp C."/>
            <person name="Bouchez O."/>
            <person name="Donnadieu C."/>
            <person name="Kuhl H."/>
            <person name="Gislard M."/>
            <person name="Guendouz S."/>
            <person name="Journot L."/>
            <person name="Haffray P."/>
            <person name="Bestin A."/>
            <person name="Morvezen R."/>
            <person name="Feron R."/>
            <person name="Wen M."/>
            <person name="Jouanno E."/>
            <person name="Herpin A."/>
            <person name="Schartl M."/>
            <person name="Postlethwait J."/>
            <person name="Schaerlinger B."/>
            <person name="Chardard D."/>
            <person name="Lecocq T."/>
            <person name="Poncet C."/>
            <person name="Jaffrelo L."/>
            <person name="Lampietro C."/>
            <person name="Guiguen Y."/>
        </authorList>
    </citation>
    <scope>NUCLEOTIDE SEQUENCE [LARGE SCALE GENOMIC DNA]</scope>
    <source>
        <tissue evidence="15">Blood</tissue>
    </source>
</reference>
<dbReference type="GO" id="GO:0005858">
    <property type="term" value="C:axonemal dynein complex"/>
    <property type="evidence" value="ECO:0007669"/>
    <property type="project" value="InterPro"/>
</dbReference>
<feature type="coiled-coil region" evidence="13">
    <location>
        <begin position="395"/>
        <end position="429"/>
    </location>
</feature>
<dbReference type="InterPro" id="IPR039750">
    <property type="entry name" value="DRC1/DRC2"/>
</dbReference>
<evidence type="ECO:0000256" key="11">
    <source>
        <dbReference type="ARBA" id="ARBA00041517"/>
    </source>
</evidence>
<feature type="coiled-coil region" evidence="13">
    <location>
        <begin position="11"/>
        <end position="45"/>
    </location>
</feature>
<evidence type="ECO:0000259" key="14">
    <source>
        <dbReference type="Pfam" id="PF14772"/>
    </source>
</evidence>
<dbReference type="PANTHER" id="PTHR21625">
    <property type="entry name" value="NYD-SP28 PROTEIN"/>
    <property type="match status" value="1"/>
</dbReference>
<feature type="domain" description="Dynein regulatory complex protein 1/2 N-terminal" evidence="14">
    <location>
        <begin position="24"/>
        <end position="124"/>
    </location>
</feature>
<dbReference type="Proteomes" id="UP000465112">
    <property type="component" value="Chromosome 20"/>
</dbReference>
<evidence type="ECO:0000313" key="16">
    <source>
        <dbReference type="Proteomes" id="UP000465112"/>
    </source>
</evidence>
<comment type="caution">
    <text evidence="15">The sequence shown here is derived from an EMBL/GenBank/DDBJ whole genome shotgun (WGS) entry which is preliminary data.</text>
</comment>
<sequence length="475" mass="54229">MPKKRGGSKGGAKTEEEKLLLLQQRAQAEEEMAKKREEILTLFLKDKLQKEQKNAAVNLLKLNEGWRSVLRQTRAAELRRDITVLSQTFERQLDGLDSVVKNLERDLQEAERQSAHVRRVHLQQLERLRAQQDQRLAFVQQHWEDGLQQLGARFGLERKQISSHCRQQRADLADAKFTVEQQHKAVMNEIHRLYSEGIAAYESAHEDRKAALLLVNKGTLREKLLQNQEAEQLCSAETQQLSLLLFRTQDLVKKTDADMRKVKTLQDTVISLRETLTSSQTENSSVETNLSAARNQVNTKTHELRDQLGQVHAAARKQLTQLTVQSDNAAKKLQALIVKGQKVLRVAEMCHKLESEQREVLSLFWSEELQRAEAETETEEPVKDMRELRQVTRRINGAVLQRAALKKQREDLSRENQQLRDLLRQHLDAMTISDADAGGHHALLAVCQAPTTTAPPNADRRHTVIEAAHAVKHAL</sequence>
<comment type="function">
    <text evidence="12">Component of the nexin-dynein regulatory complex (N-DRC), a key regulator of ciliary/flagellar motility which maintains the alignment and integrity of the distal axoneme and regulates microtubule sliding in motile axonemes. Plays a critical role in the assembly of N-DRC and also stabilizes the assembly of multiple inner dynein arms and radial spokes. Coassembles with DRC1 to form a central scaffold needed for assembly of the N-DRC and its attachment to the outer doublet microtubules.</text>
</comment>